<dbReference type="RefSeq" id="WP_160927239.1">
    <property type="nucleotide sequence ID" value="NZ_WWEU01000001.1"/>
</dbReference>
<dbReference type="PANTHER" id="PTHR33835:SF1">
    <property type="entry name" value="METALLO-BETA-LACTAMASE DOMAIN-CONTAINING PROTEIN"/>
    <property type="match status" value="1"/>
</dbReference>
<dbReference type="Pfam" id="PF14234">
    <property type="entry name" value="DUF4336"/>
    <property type="match status" value="1"/>
</dbReference>
<dbReference type="EMBL" id="WWEU01000001">
    <property type="protein sequence ID" value="MYM58421.1"/>
    <property type="molecule type" value="Genomic_DNA"/>
</dbReference>
<name>A0A6L8LQS6_9VIBR</name>
<proteinExistence type="predicted"/>
<gene>
    <name evidence="1" type="ORF">GTG28_04225</name>
</gene>
<dbReference type="PANTHER" id="PTHR33835">
    <property type="entry name" value="YALI0C07656P"/>
    <property type="match status" value="1"/>
</dbReference>
<keyword evidence="2" id="KW-1185">Reference proteome</keyword>
<dbReference type="Proteomes" id="UP000478571">
    <property type="component" value="Unassembled WGS sequence"/>
</dbReference>
<accession>A0A6L8LQS6</accession>
<reference evidence="1 2" key="1">
    <citation type="submission" date="2020-01" db="EMBL/GenBank/DDBJ databases">
        <title>Draft Genome Sequence of Vibrio sp. strain OCN044, Isolated from a Healthy Coral at Palmyra Atoll.</title>
        <authorList>
            <person name="Videau P."/>
            <person name="Loughran R."/>
            <person name="Esquivel A."/>
            <person name="Deadmond M."/>
            <person name="Paddock B.E."/>
            <person name="Saw J.H."/>
            <person name="Ushijima B."/>
        </authorList>
    </citation>
    <scope>NUCLEOTIDE SEQUENCE [LARGE SCALE GENOMIC DNA]</scope>
    <source>
        <strain evidence="1 2">OCN044</strain>
    </source>
</reference>
<dbReference type="AlphaFoldDB" id="A0A6L8LQS6"/>
<protein>
    <submittedName>
        <fullName evidence="1">DUF4336 domain-containing protein</fullName>
    </submittedName>
</protein>
<dbReference type="InterPro" id="IPR036866">
    <property type="entry name" value="RibonucZ/Hydroxyglut_hydro"/>
</dbReference>
<evidence type="ECO:0000313" key="1">
    <source>
        <dbReference type="EMBL" id="MYM58421.1"/>
    </source>
</evidence>
<organism evidence="1 2">
    <name type="scientific">Vibrio tetraodonis subsp. pristinus</name>
    <dbReference type="NCBI Taxonomy" id="2695891"/>
    <lineage>
        <taxon>Bacteria</taxon>
        <taxon>Pseudomonadati</taxon>
        <taxon>Pseudomonadota</taxon>
        <taxon>Gammaproteobacteria</taxon>
        <taxon>Vibrionales</taxon>
        <taxon>Vibrionaceae</taxon>
        <taxon>Vibrio</taxon>
    </lineage>
</organism>
<evidence type="ECO:0000313" key="2">
    <source>
        <dbReference type="Proteomes" id="UP000478571"/>
    </source>
</evidence>
<sequence>MLTKVDTGIWVYDGPSVQFYHVPFPTRMVIVQLENNELWIHSPCHLDTELQNEIEKLGVVKYLISPNKLHHLFLKEWIDAYPESKCYASPGVARKRPDILFYKELSDTPETQWQGMIEQLVFRGSFAMEEVIFYHRNSKTLIVTDLVENFAPHSLNCIQRIFARIAGILAPNGKTPLDWRLTFIFNKKVANSCLQNIISWKPERLIMAHGQIIEEEATEFLQKSFSWLKADH</sequence>
<comment type="caution">
    <text evidence="1">The sequence shown here is derived from an EMBL/GenBank/DDBJ whole genome shotgun (WGS) entry which is preliminary data.</text>
</comment>
<dbReference type="SUPFAM" id="SSF56281">
    <property type="entry name" value="Metallo-hydrolase/oxidoreductase"/>
    <property type="match status" value="1"/>
</dbReference>
<dbReference type="InterPro" id="IPR025638">
    <property type="entry name" value="DUF4336"/>
</dbReference>